<protein>
    <submittedName>
        <fullName evidence="1">Uncharacterized protein</fullName>
    </submittedName>
</protein>
<dbReference type="Proteomes" id="UP000238825">
    <property type="component" value="Chromosome"/>
</dbReference>
<evidence type="ECO:0000313" key="2">
    <source>
        <dbReference type="Proteomes" id="UP000238825"/>
    </source>
</evidence>
<proteinExistence type="predicted"/>
<evidence type="ECO:0000313" key="1">
    <source>
        <dbReference type="EMBL" id="AVK98499.1"/>
    </source>
</evidence>
<accession>A0A2S0K5B3</accession>
<dbReference type="EMBL" id="CP019980">
    <property type="protein sequence ID" value="AVK98499.1"/>
    <property type="molecule type" value="Genomic_DNA"/>
</dbReference>
<dbReference type="AlphaFoldDB" id="A0A2S0K5B3"/>
<organism evidence="1 2">
    <name type="scientific">Lysinibacillus sphaericus</name>
    <name type="common">Bacillus sphaericus</name>
    <dbReference type="NCBI Taxonomy" id="1421"/>
    <lineage>
        <taxon>Bacteria</taxon>
        <taxon>Bacillati</taxon>
        <taxon>Bacillota</taxon>
        <taxon>Bacilli</taxon>
        <taxon>Bacillales</taxon>
        <taxon>Bacillaceae</taxon>
        <taxon>Lysinibacillus</taxon>
    </lineage>
</organism>
<gene>
    <name evidence="1" type="ORF">LS41612_20360</name>
</gene>
<reference evidence="1 2" key="1">
    <citation type="submission" date="2017-03" db="EMBL/GenBank/DDBJ databases">
        <title>The whole genome sequencing and assembly of Lysinibacillus sphaericus DSM 28T strain.</title>
        <authorList>
            <person name="Lee Y.-J."/>
            <person name="Yi H."/>
            <person name="Bahn Y.-S."/>
            <person name="Kim J.F."/>
            <person name="Lee D.-W."/>
        </authorList>
    </citation>
    <scope>NUCLEOTIDE SEQUENCE [LARGE SCALE GENOMIC DNA]</scope>
    <source>
        <strain evidence="1 2">DSM 28</strain>
    </source>
</reference>
<name>A0A2S0K5B3_LYSSH</name>
<sequence>MSQCIFNILANHKFFHIFSQKDNKDFIALFKWEEQIHLLVNCTEAGTKLKKFKEQRKGIHKFLVYGDLAILAFAINKKLEVFTSCW</sequence>